<dbReference type="PANTHER" id="PTHR42852:SF6">
    <property type="entry name" value="THIOL:DISULFIDE INTERCHANGE PROTEIN DSBE"/>
    <property type="match status" value="1"/>
</dbReference>
<dbReference type="Proteomes" id="UP001501410">
    <property type="component" value="Unassembled WGS sequence"/>
</dbReference>
<gene>
    <name evidence="7" type="ORF">GCM10023092_19930</name>
</gene>
<keyword evidence="5" id="KW-0732">Signal</keyword>
<organism evidence="7 8">
    <name type="scientific">Rurimicrobium arvi</name>
    <dbReference type="NCBI Taxonomy" id="2049916"/>
    <lineage>
        <taxon>Bacteria</taxon>
        <taxon>Pseudomonadati</taxon>
        <taxon>Bacteroidota</taxon>
        <taxon>Chitinophagia</taxon>
        <taxon>Chitinophagales</taxon>
        <taxon>Chitinophagaceae</taxon>
        <taxon>Rurimicrobium</taxon>
    </lineage>
</organism>
<keyword evidence="8" id="KW-1185">Reference proteome</keyword>
<evidence type="ECO:0000256" key="2">
    <source>
        <dbReference type="ARBA" id="ARBA00022748"/>
    </source>
</evidence>
<proteinExistence type="predicted"/>
<dbReference type="SUPFAM" id="SSF52833">
    <property type="entry name" value="Thioredoxin-like"/>
    <property type="match status" value="1"/>
</dbReference>
<evidence type="ECO:0000259" key="6">
    <source>
        <dbReference type="PROSITE" id="PS51352"/>
    </source>
</evidence>
<evidence type="ECO:0000256" key="1">
    <source>
        <dbReference type="ARBA" id="ARBA00004196"/>
    </source>
</evidence>
<protein>
    <recommendedName>
        <fullName evidence="6">Thioredoxin domain-containing protein</fullName>
    </recommendedName>
</protein>
<dbReference type="InterPro" id="IPR013766">
    <property type="entry name" value="Thioredoxin_domain"/>
</dbReference>
<keyword evidence="3" id="KW-1015">Disulfide bond</keyword>
<comment type="subcellular location">
    <subcellularLocation>
        <location evidence="1">Cell envelope</location>
    </subcellularLocation>
</comment>
<sequence length="174" mass="19657">MKKLLTVLFLTAATCFHVSAQYSNETIQVGQKAPELVFNDPNDQKLTLSEINKGRYIILDFWASWCGPCRRSNPGLVKTYNDFKDKTFKNAKKGFTVVSVSLDQSKDAWVQAIQKDGLAWPYHMSDLGGWHSKAAEIYGVSYIPQAFLVGPDGKILKKFQMGEEPAEELKKYLK</sequence>
<dbReference type="CDD" id="cd02966">
    <property type="entry name" value="TlpA_like_family"/>
    <property type="match status" value="1"/>
</dbReference>
<dbReference type="Gene3D" id="3.40.30.10">
    <property type="entry name" value="Glutaredoxin"/>
    <property type="match status" value="1"/>
</dbReference>
<keyword evidence="4" id="KW-0676">Redox-active center</keyword>
<comment type="caution">
    <text evidence="7">The sequence shown here is derived from an EMBL/GenBank/DDBJ whole genome shotgun (WGS) entry which is preliminary data.</text>
</comment>
<reference evidence="8" key="1">
    <citation type="journal article" date="2019" name="Int. J. Syst. Evol. Microbiol.">
        <title>The Global Catalogue of Microorganisms (GCM) 10K type strain sequencing project: providing services to taxonomists for standard genome sequencing and annotation.</title>
        <authorList>
            <consortium name="The Broad Institute Genomics Platform"/>
            <consortium name="The Broad Institute Genome Sequencing Center for Infectious Disease"/>
            <person name="Wu L."/>
            <person name="Ma J."/>
        </authorList>
    </citation>
    <scope>NUCLEOTIDE SEQUENCE [LARGE SCALE GENOMIC DNA]</scope>
    <source>
        <strain evidence="8">JCM 31921</strain>
    </source>
</reference>
<dbReference type="EMBL" id="BAABEZ010000022">
    <property type="protein sequence ID" value="GAA4455755.1"/>
    <property type="molecule type" value="Genomic_DNA"/>
</dbReference>
<dbReference type="InterPro" id="IPR013740">
    <property type="entry name" value="Redoxin"/>
</dbReference>
<name>A0ABP8MWQ4_9BACT</name>
<dbReference type="PROSITE" id="PS00194">
    <property type="entry name" value="THIOREDOXIN_1"/>
    <property type="match status" value="1"/>
</dbReference>
<dbReference type="InterPro" id="IPR050553">
    <property type="entry name" value="Thioredoxin_ResA/DsbE_sf"/>
</dbReference>
<evidence type="ECO:0000256" key="5">
    <source>
        <dbReference type="SAM" id="SignalP"/>
    </source>
</evidence>
<feature type="domain" description="Thioredoxin" evidence="6">
    <location>
        <begin position="27"/>
        <end position="174"/>
    </location>
</feature>
<dbReference type="PANTHER" id="PTHR42852">
    <property type="entry name" value="THIOL:DISULFIDE INTERCHANGE PROTEIN DSBE"/>
    <property type="match status" value="1"/>
</dbReference>
<dbReference type="InterPro" id="IPR036249">
    <property type="entry name" value="Thioredoxin-like_sf"/>
</dbReference>
<dbReference type="PROSITE" id="PS51352">
    <property type="entry name" value="THIOREDOXIN_2"/>
    <property type="match status" value="1"/>
</dbReference>
<dbReference type="Pfam" id="PF08534">
    <property type="entry name" value="Redoxin"/>
    <property type="match status" value="1"/>
</dbReference>
<feature type="chain" id="PRO_5045943887" description="Thioredoxin domain-containing protein" evidence="5">
    <location>
        <begin position="21"/>
        <end position="174"/>
    </location>
</feature>
<evidence type="ECO:0000256" key="4">
    <source>
        <dbReference type="ARBA" id="ARBA00023284"/>
    </source>
</evidence>
<dbReference type="InterPro" id="IPR017937">
    <property type="entry name" value="Thioredoxin_CS"/>
</dbReference>
<keyword evidence="2" id="KW-0201">Cytochrome c-type biogenesis</keyword>
<dbReference type="RefSeq" id="WP_344826247.1">
    <property type="nucleotide sequence ID" value="NZ_BAABEZ010000022.1"/>
</dbReference>
<accession>A0ABP8MWQ4</accession>
<evidence type="ECO:0000313" key="8">
    <source>
        <dbReference type="Proteomes" id="UP001501410"/>
    </source>
</evidence>
<evidence type="ECO:0000256" key="3">
    <source>
        <dbReference type="ARBA" id="ARBA00023157"/>
    </source>
</evidence>
<evidence type="ECO:0000313" key="7">
    <source>
        <dbReference type="EMBL" id="GAA4455755.1"/>
    </source>
</evidence>
<feature type="signal peptide" evidence="5">
    <location>
        <begin position="1"/>
        <end position="20"/>
    </location>
</feature>